<dbReference type="AlphaFoldDB" id="A0A1L7CXS4"/>
<evidence type="ECO:0000313" key="1">
    <source>
        <dbReference type="EMBL" id="APT90602.1"/>
    </source>
</evidence>
<keyword evidence="2" id="KW-1185">Reference proteome</keyword>
<proteinExistence type="predicted"/>
<evidence type="ECO:0000313" key="2">
    <source>
        <dbReference type="Proteomes" id="UP000185469"/>
    </source>
</evidence>
<organism evidence="1 2">
    <name type="scientific">Corynebacterium sphenisci DSM 44792</name>
    <dbReference type="NCBI Taxonomy" id="1437874"/>
    <lineage>
        <taxon>Bacteria</taxon>
        <taxon>Bacillati</taxon>
        <taxon>Actinomycetota</taxon>
        <taxon>Actinomycetes</taxon>
        <taxon>Mycobacteriales</taxon>
        <taxon>Corynebacteriaceae</taxon>
        <taxon>Corynebacterium</taxon>
    </lineage>
</organism>
<dbReference type="Pfam" id="PF11248">
    <property type="entry name" value="DUF3046"/>
    <property type="match status" value="1"/>
</dbReference>
<dbReference type="InterPro" id="IPR021408">
    <property type="entry name" value="DUF3046"/>
</dbReference>
<sequence length="70" mass="7733">MRLTEFHRNVLAEFGDVQGPWLVGSHVLTGFGVTAAEAIEAGADLREVWWALCRDNDVPPERWLGPDEAG</sequence>
<accession>A0A1L7CXS4</accession>
<gene>
    <name evidence="1" type="ORF">CSPHI_05615</name>
</gene>
<protein>
    <recommendedName>
        <fullName evidence="3">Signal transduction histidine kinase</fullName>
    </recommendedName>
</protein>
<name>A0A1L7CXS4_9CORY</name>
<evidence type="ECO:0008006" key="3">
    <source>
        <dbReference type="Google" id="ProtNLM"/>
    </source>
</evidence>
<dbReference type="EMBL" id="CP009248">
    <property type="protein sequence ID" value="APT90602.1"/>
    <property type="molecule type" value="Genomic_DNA"/>
</dbReference>
<dbReference type="OrthoDB" id="3215033at2"/>
<dbReference type="KEGG" id="csph:CSPHI_05615"/>
<dbReference type="STRING" id="1437874.CSPHI_05615"/>
<dbReference type="Proteomes" id="UP000185469">
    <property type="component" value="Chromosome"/>
</dbReference>
<reference evidence="1 2" key="1">
    <citation type="submission" date="2014-08" db="EMBL/GenBank/DDBJ databases">
        <title>Complete genome sequence of Corynebacterium sphenisci CECT 5990(T) (=DSM 44792(T)), isolated from healthy wild penguins.</title>
        <authorList>
            <person name="Ruckert C."/>
            <person name="Albersmeier A."/>
            <person name="Winkler A."/>
            <person name="Kalinowski J."/>
        </authorList>
    </citation>
    <scope>NUCLEOTIDE SEQUENCE [LARGE SCALE GENOMIC DNA]</scope>
    <source>
        <strain evidence="1 2">DSM 44792</strain>
    </source>
</reference>
<dbReference type="RefSeq" id="WP_075691853.1">
    <property type="nucleotide sequence ID" value="NZ_CP009248.1"/>
</dbReference>